<dbReference type="STRING" id="459525.SAMN04488137_4571"/>
<evidence type="ECO:0000313" key="2">
    <source>
        <dbReference type="Proteomes" id="UP000199544"/>
    </source>
</evidence>
<proteinExistence type="predicted"/>
<dbReference type="EMBL" id="FNHW01000005">
    <property type="protein sequence ID" value="SDN46929.1"/>
    <property type="molecule type" value="Genomic_DNA"/>
</dbReference>
<sequence length="79" mass="9353">MENFFVKCQKTAQPVEIVYLANNGSITQRTILINEIEESFIKAYCYSRKAIRTFKKEHILAVNYRRNNKVLLQRRDTIA</sequence>
<dbReference type="Proteomes" id="UP000199544">
    <property type="component" value="Unassembled WGS sequence"/>
</dbReference>
<keyword evidence="2" id="KW-1185">Reference proteome</keyword>
<organism evidence="1 2">
    <name type="scientific">Fictibacillus solisalsi</name>
    <dbReference type="NCBI Taxonomy" id="459525"/>
    <lineage>
        <taxon>Bacteria</taxon>
        <taxon>Bacillati</taxon>
        <taxon>Bacillota</taxon>
        <taxon>Bacilli</taxon>
        <taxon>Bacillales</taxon>
        <taxon>Fictibacillaceae</taxon>
        <taxon>Fictibacillus</taxon>
    </lineage>
</organism>
<dbReference type="OrthoDB" id="2112405at2"/>
<dbReference type="AlphaFoldDB" id="A0A1H0BMP2"/>
<evidence type="ECO:0000313" key="1">
    <source>
        <dbReference type="EMBL" id="SDN46929.1"/>
    </source>
</evidence>
<protein>
    <recommendedName>
        <fullName evidence="3">WYL domain-containing protein</fullName>
    </recommendedName>
</protein>
<accession>A0A1H0BMP2</accession>
<gene>
    <name evidence="1" type="ORF">SAMN04488137_4571</name>
</gene>
<evidence type="ECO:0008006" key="3">
    <source>
        <dbReference type="Google" id="ProtNLM"/>
    </source>
</evidence>
<reference evidence="2" key="1">
    <citation type="submission" date="2016-10" db="EMBL/GenBank/DDBJ databases">
        <authorList>
            <person name="Varghese N."/>
            <person name="Submissions S."/>
        </authorList>
    </citation>
    <scope>NUCLEOTIDE SEQUENCE [LARGE SCALE GENOMIC DNA]</scope>
    <source>
        <strain evidence="2">CGMCC 1.6854</strain>
    </source>
</reference>
<name>A0A1H0BMP2_9BACL</name>